<dbReference type="Pfam" id="PF00534">
    <property type="entry name" value="Glycos_transf_1"/>
    <property type="match status" value="1"/>
</dbReference>
<dbReference type="PANTHER" id="PTHR12526">
    <property type="entry name" value="GLYCOSYLTRANSFERASE"/>
    <property type="match status" value="1"/>
</dbReference>
<proteinExistence type="predicted"/>
<gene>
    <name evidence="3" type="ORF">VZ95_08065</name>
</gene>
<evidence type="ECO:0000313" key="3">
    <source>
        <dbReference type="EMBL" id="KJV09965.1"/>
    </source>
</evidence>
<name>A0A0F3ITA1_9PROT</name>
<evidence type="ECO:0008006" key="5">
    <source>
        <dbReference type="Google" id="ProtNLM"/>
    </source>
</evidence>
<dbReference type="PANTHER" id="PTHR12526:SF600">
    <property type="entry name" value="GLYCOSYL TRANSFERASE GROUP 1"/>
    <property type="match status" value="1"/>
</dbReference>
<dbReference type="InterPro" id="IPR001296">
    <property type="entry name" value="Glyco_trans_1"/>
</dbReference>
<feature type="domain" description="Glycosyltransferase subfamily 4-like N-terminal" evidence="2">
    <location>
        <begin position="17"/>
        <end position="186"/>
    </location>
</feature>
<dbReference type="Pfam" id="PF13579">
    <property type="entry name" value="Glyco_trans_4_4"/>
    <property type="match status" value="1"/>
</dbReference>
<reference evidence="3 4" key="1">
    <citation type="submission" date="2015-03" db="EMBL/GenBank/DDBJ databases">
        <title>Draft genome sequence of Elstera litoralis.</title>
        <authorList>
            <person name="Rahalkar M.C."/>
            <person name="Dhakephalkar P.K."/>
            <person name="Pore S.D."/>
            <person name="Arora P."/>
            <person name="Kapse N.G."/>
            <person name="Pandit P.S."/>
        </authorList>
    </citation>
    <scope>NUCLEOTIDE SEQUENCE [LARGE SCALE GENOMIC DNA]</scope>
    <source>
        <strain evidence="3 4">Dia-1</strain>
    </source>
</reference>
<accession>A0A0F3ITA1</accession>
<evidence type="ECO:0000259" key="1">
    <source>
        <dbReference type="Pfam" id="PF00534"/>
    </source>
</evidence>
<dbReference type="OrthoDB" id="3180470at2"/>
<dbReference type="AlphaFoldDB" id="A0A0F3ITA1"/>
<keyword evidence="4" id="KW-1185">Reference proteome</keyword>
<protein>
    <recommendedName>
        <fullName evidence="5">Glycosyltransferase subfamily 4-like N-terminal domain-containing protein</fullName>
    </recommendedName>
</protein>
<feature type="domain" description="Glycosyl transferase family 1" evidence="1">
    <location>
        <begin position="212"/>
        <end position="371"/>
    </location>
</feature>
<dbReference type="Gene3D" id="3.40.50.2000">
    <property type="entry name" value="Glycogen Phosphorylase B"/>
    <property type="match status" value="2"/>
</dbReference>
<dbReference type="Proteomes" id="UP000033774">
    <property type="component" value="Unassembled WGS sequence"/>
</dbReference>
<dbReference type="SUPFAM" id="SSF53756">
    <property type="entry name" value="UDP-Glycosyltransferase/glycogen phosphorylase"/>
    <property type="match status" value="1"/>
</dbReference>
<dbReference type="EMBL" id="LAJY01000180">
    <property type="protein sequence ID" value="KJV09965.1"/>
    <property type="molecule type" value="Genomic_DNA"/>
</dbReference>
<dbReference type="CDD" id="cd03794">
    <property type="entry name" value="GT4_WbuB-like"/>
    <property type="match status" value="1"/>
</dbReference>
<organism evidence="3 4">
    <name type="scientific">Elstera litoralis</name>
    <dbReference type="NCBI Taxonomy" id="552518"/>
    <lineage>
        <taxon>Bacteria</taxon>
        <taxon>Pseudomonadati</taxon>
        <taxon>Pseudomonadota</taxon>
        <taxon>Alphaproteobacteria</taxon>
        <taxon>Rhodospirillales</taxon>
        <taxon>Rhodospirillaceae</taxon>
        <taxon>Elstera</taxon>
    </lineage>
</organism>
<dbReference type="GO" id="GO:0016757">
    <property type="term" value="F:glycosyltransferase activity"/>
    <property type="evidence" value="ECO:0007669"/>
    <property type="project" value="InterPro"/>
</dbReference>
<comment type="caution">
    <text evidence="3">The sequence shown here is derived from an EMBL/GenBank/DDBJ whole genome shotgun (WGS) entry which is preliminary data.</text>
</comment>
<dbReference type="RefSeq" id="WP_045775397.1">
    <property type="nucleotide sequence ID" value="NZ_LAJY01000180.1"/>
</dbReference>
<dbReference type="InterPro" id="IPR028098">
    <property type="entry name" value="Glyco_trans_4-like_N"/>
</dbReference>
<sequence>MRILLHDFGCYAFIIPLARWLADQGHQVLHLSAKELVGPRGTPVHQEGDPPGLAFDTVRLGHPFTRYALPRRMLDEYRYGRGLARKSLEFRPDLILSANTPPLAQAVAFQNARRRRIPCVAWVQDIFSLGAAPMVERLPKPIAALALAALRRLEFGTLSQSAGLIVIAPSFLASLQAHGVRQPMTLVQENWAAPTQATLERQKSWADTQGIGGSKIILAAGTLGRKHDPALLARLASDLTKDPEVRLIIVSEGPGRDHLETLKTARALPNLILLDYQPAAQVPAMLASADIGIVQLNAVANGMSIPSKVYSYAAAGLPILAAIPQTNHAAWLIRHYGLGLVVEPDDHPGFIAAARRLLEDASLRQACGAAGLAFTGQHGNIAAIGGRIMAFLEEVRGLTPQD</sequence>
<evidence type="ECO:0000313" key="4">
    <source>
        <dbReference type="Proteomes" id="UP000033774"/>
    </source>
</evidence>
<evidence type="ECO:0000259" key="2">
    <source>
        <dbReference type="Pfam" id="PF13579"/>
    </source>
</evidence>